<dbReference type="SUPFAM" id="SSF55545">
    <property type="entry name" value="beta-N-acetylhexosaminidase-like domain"/>
    <property type="match status" value="1"/>
</dbReference>
<keyword evidence="5" id="KW-0326">Glycosidase</keyword>
<dbReference type="Gene3D" id="3.20.20.80">
    <property type="entry name" value="Glycosidases"/>
    <property type="match status" value="1"/>
</dbReference>
<evidence type="ECO:0000256" key="6">
    <source>
        <dbReference type="SAM" id="MobiDB-lite"/>
    </source>
</evidence>
<dbReference type="PANTHER" id="PTHR22600:SF57">
    <property type="entry name" value="BETA-N-ACETYLHEXOSAMINIDASE"/>
    <property type="match status" value="1"/>
</dbReference>
<dbReference type="InterPro" id="IPR015883">
    <property type="entry name" value="Glyco_hydro_20_cat"/>
</dbReference>
<dbReference type="Proteomes" id="UP001501265">
    <property type="component" value="Unassembled WGS sequence"/>
</dbReference>
<dbReference type="Pfam" id="PF00728">
    <property type="entry name" value="Glyco_hydro_20"/>
    <property type="match status" value="1"/>
</dbReference>
<dbReference type="Gene3D" id="3.30.379.10">
    <property type="entry name" value="Chitobiase/beta-hexosaminidase domain 2-like"/>
    <property type="match status" value="1"/>
</dbReference>
<gene>
    <name evidence="9" type="ORF">GCM10023220_57780</name>
</gene>
<dbReference type="PANTHER" id="PTHR22600">
    <property type="entry name" value="BETA-HEXOSAMINIDASE"/>
    <property type="match status" value="1"/>
</dbReference>
<comment type="catalytic activity">
    <reaction evidence="1">
        <text>Hydrolysis of terminal non-reducing N-acetyl-D-hexosamine residues in N-acetyl-beta-D-hexosaminides.</text>
        <dbReference type="EC" id="3.2.1.52"/>
    </reaction>
</comment>
<dbReference type="PRINTS" id="PR00738">
    <property type="entry name" value="GLHYDRLASE20"/>
</dbReference>
<dbReference type="EMBL" id="BAABIG010000070">
    <property type="protein sequence ID" value="GAA4817692.1"/>
    <property type="molecule type" value="Genomic_DNA"/>
</dbReference>
<comment type="similarity">
    <text evidence="2">Belongs to the glycosyl hydrolase 20 family.</text>
</comment>
<protein>
    <recommendedName>
        <fullName evidence="3">beta-N-acetylhexosaminidase</fullName>
        <ecNumber evidence="3">3.2.1.52</ecNumber>
    </recommendedName>
</protein>
<feature type="domain" description="Glycoside hydrolase family 20 catalytic" evidence="7">
    <location>
        <begin position="203"/>
        <end position="550"/>
    </location>
</feature>
<keyword evidence="4" id="KW-0378">Hydrolase</keyword>
<feature type="region of interest" description="Disordered" evidence="6">
    <location>
        <begin position="1"/>
        <end position="71"/>
    </location>
</feature>
<evidence type="ECO:0000259" key="7">
    <source>
        <dbReference type="Pfam" id="PF00728"/>
    </source>
</evidence>
<proteinExistence type="inferred from homology"/>
<evidence type="ECO:0000256" key="2">
    <source>
        <dbReference type="ARBA" id="ARBA00006285"/>
    </source>
</evidence>
<evidence type="ECO:0000313" key="9">
    <source>
        <dbReference type="EMBL" id="GAA4817692.1"/>
    </source>
</evidence>
<dbReference type="Pfam" id="PF02838">
    <property type="entry name" value="Glyco_hydro_20b"/>
    <property type="match status" value="1"/>
</dbReference>
<feature type="compositionally biased region" description="Low complexity" evidence="6">
    <location>
        <begin position="41"/>
        <end position="64"/>
    </location>
</feature>
<dbReference type="CDD" id="cd06563">
    <property type="entry name" value="GH20_chitobiase-like"/>
    <property type="match status" value="1"/>
</dbReference>
<dbReference type="EC" id="3.2.1.52" evidence="3"/>
<evidence type="ECO:0000259" key="8">
    <source>
        <dbReference type="Pfam" id="PF02838"/>
    </source>
</evidence>
<feature type="region of interest" description="Disordered" evidence="6">
    <location>
        <begin position="581"/>
        <end position="607"/>
    </location>
</feature>
<evidence type="ECO:0000313" key="10">
    <source>
        <dbReference type="Proteomes" id="UP001501265"/>
    </source>
</evidence>
<accession>A0ABP9CUM8</accession>
<reference evidence="10" key="1">
    <citation type="journal article" date="2019" name="Int. J. Syst. Evol. Microbiol.">
        <title>The Global Catalogue of Microorganisms (GCM) 10K type strain sequencing project: providing services to taxonomists for standard genome sequencing and annotation.</title>
        <authorList>
            <consortium name="The Broad Institute Genomics Platform"/>
            <consortium name="The Broad Institute Genome Sequencing Center for Infectious Disease"/>
            <person name="Wu L."/>
            <person name="Ma J."/>
        </authorList>
    </citation>
    <scope>NUCLEOTIDE SEQUENCE [LARGE SCALE GENOMIC DNA]</scope>
    <source>
        <strain evidence="10">JCM 18081</strain>
    </source>
</reference>
<sequence>MAMATMEPAPESGPGPGPGPGSNSEPGLGSNSEPGPGPESGPGSAPEFGLESGPEPAPEAESASVNAFEPGLIPAPRRLTRRAASYRRLGEGTRLAAGPGTEGVARWLRSAVGAATGLPLAESGGDPADRIVLALDPDLPREGYRLTVGDPLARIEGGSAAGVFWGAQTLRQLLGPDAFRRAPVRPGRAWELPEITVEDAPRFRWRGLMLDVARHFMPKDGVLRYLDLMAAHKLNVFHFHLSDDQGWRVEIERYPKLTETASWRPRTKFGHRASPLWDDRPHGGFYTQDDIREIVAHAAERHITVVPEIDVPGHSQAAVAAYPELGNTDVVDTAALGVWDNWGVSPNVLAPTEHTLRFYEGVFEELLALFPSEFIHVGGDECPKDQWRRSATAKARMEDLGLPNEDALQAWFTGHFDTWLTARGRRLIGWDEILEGGLAPGAAVSSWRGYGAGIAAARAGHDVVMCPEQHVYLDHRQDGGPDEPVPIGFVRTLEDVYRFEPVPPELTAEERAHVLGTQANVWTEVMESPQRVDYQTFPRLAAFAEVAWSPLPAPAARDFAAFEHRMTGHYRRLDALGVSYRPPTGPRPWQRRPGVLGRPLDGPPPNK</sequence>
<organism evidence="9 10">
    <name type="scientific">Streptomyces ziwulingensis</name>
    <dbReference type="NCBI Taxonomy" id="1045501"/>
    <lineage>
        <taxon>Bacteria</taxon>
        <taxon>Bacillati</taxon>
        <taxon>Actinomycetota</taxon>
        <taxon>Actinomycetes</taxon>
        <taxon>Kitasatosporales</taxon>
        <taxon>Streptomycetaceae</taxon>
        <taxon>Streptomyces</taxon>
    </lineage>
</organism>
<dbReference type="InterPro" id="IPR029018">
    <property type="entry name" value="Hex-like_dom2"/>
</dbReference>
<evidence type="ECO:0000256" key="5">
    <source>
        <dbReference type="ARBA" id="ARBA00023295"/>
    </source>
</evidence>
<evidence type="ECO:0000256" key="3">
    <source>
        <dbReference type="ARBA" id="ARBA00012663"/>
    </source>
</evidence>
<dbReference type="InterPro" id="IPR025705">
    <property type="entry name" value="Beta_hexosaminidase_sua/sub"/>
</dbReference>
<feature type="domain" description="Beta-hexosaminidase bacterial type N-terminal" evidence="8">
    <location>
        <begin position="70"/>
        <end position="200"/>
    </location>
</feature>
<dbReference type="InterPro" id="IPR015882">
    <property type="entry name" value="HEX_bac_N"/>
</dbReference>
<evidence type="ECO:0000256" key="4">
    <source>
        <dbReference type="ARBA" id="ARBA00022801"/>
    </source>
</evidence>
<evidence type="ECO:0000256" key="1">
    <source>
        <dbReference type="ARBA" id="ARBA00001231"/>
    </source>
</evidence>
<dbReference type="InterPro" id="IPR017853">
    <property type="entry name" value="GH"/>
</dbReference>
<name>A0ABP9CUM8_9ACTN</name>
<comment type="caution">
    <text evidence="9">The sequence shown here is derived from an EMBL/GenBank/DDBJ whole genome shotgun (WGS) entry which is preliminary data.</text>
</comment>
<feature type="compositionally biased region" description="Low complexity" evidence="6">
    <location>
        <begin position="21"/>
        <end position="34"/>
    </location>
</feature>
<keyword evidence="10" id="KW-1185">Reference proteome</keyword>
<dbReference type="SUPFAM" id="SSF51445">
    <property type="entry name" value="(Trans)glycosidases"/>
    <property type="match status" value="1"/>
</dbReference>